<dbReference type="STRING" id="446470.Snas_0222"/>
<evidence type="ECO:0000313" key="4">
    <source>
        <dbReference type="Proteomes" id="UP000000844"/>
    </source>
</evidence>
<reference evidence="3 4" key="1">
    <citation type="journal article" date="2009" name="Stand. Genomic Sci.">
        <title>Complete genome sequence of Stackebrandtia nassauensis type strain (LLR-40K-21).</title>
        <authorList>
            <person name="Munk C."/>
            <person name="Lapidus A."/>
            <person name="Copeland A."/>
            <person name="Jando M."/>
            <person name="Mayilraj S."/>
            <person name="Glavina Del Rio T."/>
            <person name="Nolan M."/>
            <person name="Chen F."/>
            <person name="Lucas S."/>
            <person name="Tice H."/>
            <person name="Cheng J.F."/>
            <person name="Han C."/>
            <person name="Detter J.C."/>
            <person name="Bruce D."/>
            <person name="Goodwin L."/>
            <person name="Chain P."/>
            <person name="Pitluck S."/>
            <person name="Goker M."/>
            <person name="Ovchinikova G."/>
            <person name="Pati A."/>
            <person name="Ivanova N."/>
            <person name="Mavromatis K."/>
            <person name="Chen A."/>
            <person name="Palaniappan K."/>
            <person name="Land M."/>
            <person name="Hauser L."/>
            <person name="Chang Y.J."/>
            <person name="Jeffries C.D."/>
            <person name="Bristow J."/>
            <person name="Eisen J.A."/>
            <person name="Markowitz V."/>
            <person name="Hugenholtz P."/>
            <person name="Kyrpides N.C."/>
            <person name="Klenk H.P."/>
        </authorList>
    </citation>
    <scope>NUCLEOTIDE SEQUENCE [LARGE SCALE GENOMIC DNA]</scope>
    <source>
        <strain evidence="4">DSM 44728 / CIP 108903 / NRRL B-16338 / NBRC 102104 / LLR-40K-21</strain>
    </source>
</reference>
<dbReference type="OrthoDB" id="3796539at2"/>
<feature type="domain" description="NACHT" evidence="2">
    <location>
        <begin position="27"/>
        <end position="166"/>
    </location>
</feature>
<dbReference type="CDD" id="cd06170">
    <property type="entry name" value="LuxR_C_like"/>
    <property type="match status" value="1"/>
</dbReference>
<dbReference type="SUPFAM" id="SSF46894">
    <property type="entry name" value="C-terminal effector domain of the bipartite response regulators"/>
    <property type="match status" value="1"/>
</dbReference>
<dbReference type="Pfam" id="PF00196">
    <property type="entry name" value="GerE"/>
    <property type="match status" value="1"/>
</dbReference>
<evidence type="ECO:0000259" key="2">
    <source>
        <dbReference type="PROSITE" id="PS50837"/>
    </source>
</evidence>
<feature type="domain" description="HTH luxR-type" evidence="1">
    <location>
        <begin position="850"/>
        <end position="915"/>
    </location>
</feature>
<dbReference type="InterPro" id="IPR016032">
    <property type="entry name" value="Sig_transdc_resp-reg_C-effctor"/>
</dbReference>
<dbReference type="PROSITE" id="PS50043">
    <property type="entry name" value="HTH_LUXR_2"/>
    <property type="match status" value="1"/>
</dbReference>
<dbReference type="SUPFAM" id="SSF52540">
    <property type="entry name" value="P-loop containing nucleoside triphosphate hydrolases"/>
    <property type="match status" value="1"/>
</dbReference>
<keyword evidence="4" id="KW-1185">Reference proteome</keyword>
<dbReference type="GO" id="GO:0006355">
    <property type="term" value="P:regulation of DNA-templated transcription"/>
    <property type="evidence" value="ECO:0007669"/>
    <property type="project" value="InterPro"/>
</dbReference>
<dbReference type="KEGG" id="sna:Snas_0222"/>
<sequence>MATPAPASAPPRADVLAELRSTLERHHRVVVRGPAGVGKSVLLDRLKSEWDGDVVLAAYPGRTGVPFATLAELFADVEAGWLDALTPPRRAAVETLLRLREAPESGLDLIGLRLALRELLRRVTAANRVWFVVDAAERCDEQSLDLLIGLWRHLPAHRVRVLLSTRDAELSGRLAGTGAREIAVPLWSSTEIRELLAPLALPHRQVSQVCRASGGLPGLASRIGEALAAAPGDAADHRTAILPLAEAVTGELLTELSPRARNTTLVAALATHATERQLRQAGCGSAHRDLAEAVRLGLVELTETGEVAFHAEAIRDALVAKASERTIRRVHRTLAQVVTDPVASVRHRALAADRRQPELASELDKTVPVAQRTGEVALAAELALMAAELTPSDDTAALIRRWLSACQHAGSAGRVDWVERAAKAVCDLSEDPNDRLRARMAVIDAVGQDFGKVRQTFAAAESEARGDNRTDPGLHAELLTWMAWRTYVCDTNPSEVLSLSRRAAVLAERGGNSLVHMQALTMVARMQRFLGLPGDETTLRRAVAVAPLPVRDVAGSANFLRARHALFDDRLDTAREQFTELLSLAERLGELKSLTEVLRSLAEVELRGGDCQAARAHIARAMDLLAGSDLSPSPVWYVAALVETHAGDRDRAMILARQGLASAREDNDVVFTARNEYVLGLLRLYRGHAEAAVRSLRETAALDDRCGVTDPSPLPFHGDLAEALVHTGQNEAALAVLNRARDTATRLGRHSVLPRLDLAESAHRIAVGDHQAAAVLLKRALTEFTHYGLQLERGRTLLATASLERRRRKRARARELLTEAATLFAECQATPWRRQAETARAQLEHQRHGAPDEIAALTAGESRVVRLVAEGATNRQVASTLDVSVKTVEASLTRIYRKLGIQTRTQLAGYRRPDEPGA</sequence>
<dbReference type="InterPro" id="IPR000792">
    <property type="entry name" value="Tscrpt_reg_LuxR_C"/>
</dbReference>
<dbReference type="Gene3D" id="1.10.10.10">
    <property type="entry name" value="Winged helix-like DNA-binding domain superfamily/Winged helix DNA-binding domain"/>
    <property type="match status" value="1"/>
</dbReference>
<dbReference type="PRINTS" id="PR00038">
    <property type="entry name" value="HTHLUXR"/>
</dbReference>
<gene>
    <name evidence="3" type="ordered locus">Snas_0222</name>
</gene>
<dbReference type="InterPro" id="IPR041664">
    <property type="entry name" value="AAA_16"/>
</dbReference>
<accession>D3Q1U3</accession>
<dbReference type="EMBL" id="CP001778">
    <property type="protein sequence ID" value="ADD39941.1"/>
    <property type="molecule type" value="Genomic_DNA"/>
</dbReference>
<evidence type="ECO:0000259" key="1">
    <source>
        <dbReference type="PROSITE" id="PS50043"/>
    </source>
</evidence>
<dbReference type="HOGENOM" id="CLU_006850_4_0_11"/>
<dbReference type="PROSITE" id="PS00622">
    <property type="entry name" value="HTH_LUXR_1"/>
    <property type="match status" value="1"/>
</dbReference>
<dbReference type="InterPro" id="IPR027417">
    <property type="entry name" value="P-loop_NTPase"/>
</dbReference>
<dbReference type="Pfam" id="PF13191">
    <property type="entry name" value="AAA_16"/>
    <property type="match status" value="1"/>
</dbReference>
<dbReference type="Proteomes" id="UP000000844">
    <property type="component" value="Chromosome"/>
</dbReference>
<name>D3Q1U3_STANL</name>
<dbReference type="InterPro" id="IPR036388">
    <property type="entry name" value="WH-like_DNA-bd_sf"/>
</dbReference>
<dbReference type="AlphaFoldDB" id="D3Q1U3"/>
<dbReference type="eggNOG" id="COG2909">
    <property type="taxonomic scope" value="Bacteria"/>
</dbReference>
<dbReference type="RefSeq" id="WP_013015512.1">
    <property type="nucleotide sequence ID" value="NC_013947.1"/>
</dbReference>
<dbReference type="InterPro" id="IPR011990">
    <property type="entry name" value="TPR-like_helical_dom_sf"/>
</dbReference>
<organism evidence="3 4">
    <name type="scientific">Stackebrandtia nassauensis (strain DSM 44728 / CIP 108903 / NRRL B-16338 / NBRC 102104 / LLR-40K-21)</name>
    <dbReference type="NCBI Taxonomy" id="446470"/>
    <lineage>
        <taxon>Bacteria</taxon>
        <taxon>Bacillati</taxon>
        <taxon>Actinomycetota</taxon>
        <taxon>Actinomycetes</taxon>
        <taxon>Glycomycetales</taxon>
        <taxon>Glycomycetaceae</taxon>
        <taxon>Stackebrandtia</taxon>
    </lineage>
</organism>
<proteinExistence type="predicted"/>
<dbReference type="GO" id="GO:0003677">
    <property type="term" value="F:DNA binding"/>
    <property type="evidence" value="ECO:0007669"/>
    <property type="project" value="InterPro"/>
</dbReference>
<evidence type="ECO:0000313" key="3">
    <source>
        <dbReference type="EMBL" id="ADD39941.1"/>
    </source>
</evidence>
<dbReference type="InterPro" id="IPR007111">
    <property type="entry name" value="NACHT_NTPase"/>
</dbReference>
<dbReference type="Gene3D" id="1.25.40.10">
    <property type="entry name" value="Tetratricopeptide repeat domain"/>
    <property type="match status" value="2"/>
</dbReference>
<dbReference type="SMART" id="SM00421">
    <property type="entry name" value="HTH_LUXR"/>
    <property type="match status" value="1"/>
</dbReference>
<dbReference type="SUPFAM" id="SSF48452">
    <property type="entry name" value="TPR-like"/>
    <property type="match status" value="1"/>
</dbReference>
<protein>
    <submittedName>
        <fullName evidence="3">Transcriptional regulator, LuxR family</fullName>
    </submittedName>
</protein>
<dbReference type="PROSITE" id="PS50837">
    <property type="entry name" value="NACHT"/>
    <property type="match status" value="1"/>
</dbReference>